<evidence type="ECO:0000256" key="1">
    <source>
        <dbReference type="ARBA" id="ARBA00004141"/>
    </source>
</evidence>
<evidence type="ECO:0000256" key="5">
    <source>
        <dbReference type="ARBA" id="ARBA00023136"/>
    </source>
</evidence>
<evidence type="ECO:0000256" key="2">
    <source>
        <dbReference type="ARBA" id="ARBA00022692"/>
    </source>
</evidence>
<dbReference type="InterPro" id="IPR050932">
    <property type="entry name" value="TM2D1-3-like"/>
</dbReference>
<dbReference type="PANTHER" id="PTHR21016:SF7">
    <property type="entry name" value="TM2 DOMAIN-CONTAINING PROTEIN 3"/>
    <property type="match status" value="1"/>
</dbReference>
<keyword evidence="3" id="KW-0732">Signal</keyword>
<proteinExistence type="predicted"/>
<organism evidence="10 11">
    <name type="scientific">Nocardia nova</name>
    <dbReference type="NCBI Taxonomy" id="37330"/>
    <lineage>
        <taxon>Bacteria</taxon>
        <taxon>Bacillati</taxon>
        <taxon>Actinomycetota</taxon>
        <taxon>Actinomycetes</taxon>
        <taxon>Mycobacteriales</taxon>
        <taxon>Nocardiaceae</taxon>
        <taxon>Nocardia</taxon>
    </lineage>
</organism>
<dbReference type="Pfam" id="PF05154">
    <property type="entry name" value="TM2"/>
    <property type="match status" value="1"/>
</dbReference>
<evidence type="ECO:0000256" key="3">
    <source>
        <dbReference type="ARBA" id="ARBA00022729"/>
    </source>
</evidence>
<keyword evidence="4 8" id="KW-1133">Transmembrane helix</keyword>
<evidence type="ECO:0000256" key="6">
    <source>
        <dbReference type="ARBA" id="ARBA00023180"/>
    </source>
</evidence>
<dbReference type="PANTHER" id="PTHR21016">
    <property type="entry name" value="BETA-AMYLOID BINDING PROTEIN-RELATED"/>
    <property type="match status" value="1"/>
</dbReference>
<evidence type="ECO:0000313" key="11">
    <source>
        <dbReference type="Proteomes" id="UP000241647"/>
    </source>
</evidence>
<feature type="compositionally biased region" description="Low complexity" evidence="7">
    <location>
        <begin position="48"/>
        <end position="61"/>
    </location>
</feature>
<keyword evidence="6" id="KW-0325">Glycoprotein</keyword>
<protein>
    <submittedName>
        <fullName evidence="10">TM2 domain-containing protein</fullName>
    </submittedName>
</protein>
<dbReference type="InterPro" id="IPR007829">
    <property type="entry name" value="TM2"/>
</dbReference>
<accession>A0A2T2Z2F1</accession>
<evidence type="ECO:0000256" key="7">
    <source>
        <dbReference type="SAM" id="MobiDB-lite"/>
    </source>
</evidence>
<feature type="transmembrane region" description="Helical" evidence="8">
    <location>
        <begin position="165"/>
        <end position="191"/>
    </location>
</feature>
<comment type="caution">
    <text evidence="10">The sequence shown here is derived from an EMBL/GenBank/DDBJ whole genome shotgun (WGS) entry which is preliminary data.</text>
</comment>
<evidence type="ECO:0000259" key="9">
    <source>
        <dbReference type="Pfam" id="PF05154"/>
    </source>
</evidence>
<feature type="compositionally biased region" description="Pro residues" evidence="7">
    <location>
        <begin position="107"/>
        <end position="116"/>
    </location>
</feature>
<gene>
    <name evidence="10" type="ORF">C8259_17335</name>
</gene>
<feature type="domain" description="TM2" evidence="9">
    <location>
        <begin position="136"/>
        <end position="188"/>
    </location>
</feature>
<evidence type="ECO:0000313" key="10">
    <source>
        <dbReference type="EMBL" id="PSR61927.1"/>
    </source>
</evidence>
<dbReference type="GO" id="GO:0016020">
    <property type="term" value="C:membrane"/>
    <property type="evidence" value="ECO:0007669"/>
    <property type="project" value="UniProtKB-SubCell"/>
</dbReference>
<name>A0A2T2Z2F1_9NOCA</name>
<dbReference type="EMBL" id="PYHS01000008">
    <property type="protein sequence ID" value="PSR61927.1"/>
    <property type="molecule type" value="Genomic_DNA"/>
</dbReference>
<dbReference type="AlphaFoldDB" id="A0A2T2Z2F1"/>
<feature type="compositionally biased region" description="Gly residues" evidence="7">
    <location>
        <begin position="62"/>
        <end position="84"/>
    </location>
</feature>
<comment type="subcellular location">
    <subcellularLocation>
        <location evidence="1">Membrane</location>
        <topology evidence="1">Multi-pass membrane protein</topology>
    </subcellularLocation>
</comment>
<feature type="compositionally biased region" description="Low complexity" evidence="7">
    <location>
        <begin position="88"/>
        <end position="106"/>
    </location>
</feature>
<dbReference type="Proteomes" id="UP000241647">
    <property type="component" value="Unassembled WGS sequence"/>
</dbReference>
<reference evidence="10 11" key="1">
    <citation type="submission" date="2018-02" db="EMBL/GenBank/DDBJ databases">
        <title>8 Nocardia nova and 1 Nocardia cyriacigeorgica strain used for evolution to TMP-SMX.</title>
        <authorList>
            <person name="Mehta H."/>
            <person name="Weng J."/>
            <person name="Shamoo Y."/>
        </authorList>
    </citation>
    <scope>NUCLEOTIDE SEQUENCE [LARGE SCALE GENOMIC DNA]</scope>
    <source>
        <strain evidence="10 11">ATCC 33727</strain>
    </source>
</reference>
<evidence type="ECO:0000256" key="8">
    <source>
        <dbReference type="SAM" id="Phobius"/>
    </source>
</evidence>
<feature type="transmembrane region" description="Helical" evidence="8">
    <location>
        <begin position="140"/>
        <end position="159"/>
    </location>
</feature>
<sequence>MTRMRPVSPPPGTASSGPRASRVSRAGRRRTRAERADRSNQEDFVTDPYQPQPGYGPQYGAPGTGPGNPGGYGQPGPYGGGQPGPYGPAGYSQPYGQPADPYAQPYAPVPGYPPAPYGGDPEAPYGRNMYGEPFSDKSKLTAGLLQLFVGGLGIGRFYLGYTGIGVAQLLVTLFTCGLGGIWPFIDAILILTGKVRDPYNRPLQE</sequence>
<evidence type="ECO:0000256" key="4">
    <source>
        <dbReference type="ARBA" id="ARBA00022989"/>
    </source>
</evidence>
<keyword evidence="2 8" id="KW-0812">Transmembrane</keyword>
<keyword evidence="5 8" id="KW-0472">Membrane</keyword>
<feature type="compositionally biased region" description="Low complexity" evidence="7">
    <location>
        <begin position="117"/>
        <end position="126"/>
    </location>
</feature>
<feature type="region of interest" description="Disordered" evidence="7">
    <location>
        <begin position="1"/>
        <end position="130"/>
    </location>
</feature>
<feature type="compositionally biased region" description="Low complexity" evidence="7">
    <location>
        <begin position="14"/>
        <end position="24"/>
    </location>
</feature>